<evidence type="ECO:0000259" key="5">
    <source>
        <dbReference type="PROSITE" id="PS50053"/>
    </source>
</evidence>
<sequence length="933" mass="98517">MQKACEMVTSLLTATAPVQRCPYSTMNVHLLKLLQREGFIRGFVVEGNRINILLKRYQFAPVIRNIQVVSKPSRDIWLLPHELKERTGMNTGTWVMQTPEGFMTHRECIEVGVGGKVIFAINNGAQKMNGVTLTYNVNPHTETVADLMDRIHREAEIDPMLQRLIFRGQVISHEPHKHLDEFLTESGQTVHMVVRPVSTLGNSTNSSTTPISAPDSGSGATGGGGPQQGSPNDVPPQIGNIFSALLPPGLMSGSGQFVIPGEVPGGPEGGMPGAAHVVMQSFQLDPTTGQIIGDEQQQGGGGAIPLPFGGIFGRPPMARRTPANPSTQNGSSQSANPQPPSGDSSASAPRRSSPGPAQAQAANTSSQTPEGGNGGGNGVQQVISGLSQLFGNLSSAAQPTAAAGAGGGSAVTATFSTTDNRPSAARPRSQSARVSRRNGSSSSGPSDGRTRGRAFPSARRTSRPSPVGQRPTGSGEAAVATDANRIPVSPPEQAPVSRAYGAREEELQRRAEQTPGLPWRTLIDSDARVDHLMSHLSQLPGPRHYRGSDDLPTFLRNYQRLLLSAAQMVGDVSLMLQSDASRGAEAPPNPQRQDDLAYLARMLAELTDTSEMMVSVVNRTWSDMFDPEGRGQVRTRDQEEDEEGTQTVEAPEPSAPSTTPSGPPAATDAGAPSVQGGAPTLGSTSNQGDAEGAESSTRRPEESARQQPSASEGAAGERARLGPNLDGEQSPLIRYLGEEGSQSAHKVEETDAGEEILDEEPCTVPEGYVIPLPDATVQQQQQRSEGDVGQCHDAAVSSVEEAGPCLSPDGPTLPEDPAQRTAAFRPSNGQSDMDASLSTAEHAAAQRWSSEAPRTGVDEQPRQPPEGLNLEDMNALLGSAVERLSTNYQQLQDPDSELSTRYPALHALFEAAAAASSGDSGHHQDTQRNSQSD</sequence>
<reference evidence="6 7" key="1">
    <citation type="submission" date="2020-04" db="EMBL/GenBank/DDBJ databases">
        <title>Perkinsus olseni comparative genomics.</title>
        <authorList>
            <person name="Bogema D.R."/>
        </authorList>
    </citation>
    <scope>NUCLEOTIDE SEQUENCE [LARGE SCALE GENOMIC DNA]</scope>
    <source>
        <strain evidence="6 7">ATCC PRA-207</strain>
    </source>
</reference>
<dbReference type="InterPro" id="IPR029071">
    <property type="entry name" value="Ubiquitin-like_domsf"/>
</dbReference>
<dbReference type="SUPFAM" id="SSF54236">
    <property type="entry name" value="Ubiquitin-like"/>
    <property type="match status" value="1"/>
</dbReference>
<feature type="compositionally biased region" description="Basic and acidic residues" evidence="4">
    <location>
        <begin position="627"/>
        <end position="637"/>
    </location>
</feature>
<dbReference type="Gene3D" id="3.30.1490.10">
    <property type="match status" value="1"/>
</dbReference>
<keyword evidence="2" id="KW-0689">Ribosomal protein</keyword>
<dbReference type="AlphaFoldDB" id="A0A7J6Q439"/>
<feature type="domain" description="Ubiquitin-like" evidence="5">
    <location>
        <begin position="141"/>
        <end position="195"/>
    </location>
</feature>
<evidence type="ECO:0000256" key="3">
    <source>
        <dbReference type="ARBA" id="ARBA00023274"/>
    </source>
</evidence>
<name>A0A7J6Q439_PEROL</name>
<feature type="region of interest" description="Disordered" evidence="4">
    <location>
        <begin position="913"/>
        <end position="933"/>
    </location>
</feature>
<dbReference type="SMART" id="SM00213">
    <property type="entry name" value="UBQ"/>
    <property type="match status" value="1"/>
</dbReference>
<dbReference type="Pfam" id="PF00410">
    <property type="entry name" value="Ribosomal_S8"/>
    <property type="match status" value="1"/>
</dbReference>
<dbReference type="GO" id="GO:0005840">
    <property type="term" value="C:ribosome"/>
    <property type="evidence" value="ECO:0007669"/>
    <property type="project" value="UniProtKB-KW"/>
</dbReference>
<evidence type="ECO:0000256" key="4">
    <source>
        <dbReference type="SAM" id="MobiDB-lite"/>
    </source>
</evidence>
<feature type="region of interest" description="Disordered" evidence="4">
    <location>
        <begin position="399"/>
        <end position="513"/>
    </location>
</feature>
<gene>
    <name evidence="6" type="ORF">FOZ63_033500</name>
</gene>
<evidence type="ECO:0000313" key="7">
    <source>
        <dbReference type="Proteomes" id="UP000553632"/>
    </source>
</evidence>
<proteinExistence type="inferred from homology"/>
<dbReference type="CDD" id="cd17039">
    <property type="entry name" value="Ubl_ubiquitin_like"/>
    <property type="match status" value="1"/>
</dbReference>
<dbReference type="InterPro" id="IPR035987">
    <property type="entry name" value="Ribosomal_uS8_sf"/>
</dbReference>
<feature type="compositionally biased region" description="Low complexity" evidence="4">
    <location>
        <begin position="431"/>
        <end position="447"/>
    </location>
</feature>
<dbReference type="GO" id="GO:0003735">
    <property type="term" value="F:structural constituent of ribosome"/>
    <property type="evidence" value="ECO:0007669"/>
    <property type="project" value="InterPro"/>
</dbReference>
<feature type="region of interest" description="Disordered" evidence="4">
    <location>
        <begin position="777"/>
        <end position="870"/>
    </location>
</feature>
<feature type="compositionally biased region" description="Basic and acidic residues" evidence="4">
    <location>
        <begin position="501"/>
        <end position="512"/>
    </location>
</feature>
<feature type="region of interest" description="Disordered" evidence="4">
    <location>
        <begin position="199"/>
        <end position="239"/>
    </location>
</feature>
<dbReference type="Gene3D" id="3.10.20.90">
    <property type="entry name" value="Phosphatidylinositol 3-kinase Catalytic Subunit, Chain A, domain 1"/>
    <property type="match status" value="1"/>
</dbReference>
<comment type="caution">
    <text evidence="6">The sequence shown here is derived from an EMBL/GenBank/DDBJ whole genome shotgun (WGS) entry which is preliminary data.</text>
</comment>
<dbReference type="Pfam" id="PF00240">
    <property type="entry name" value="ubiquitin"/>
    <property type="match status" value="1"/>
</dbReference>
<organism evidence="6 7">
    <name type="scientific">Perkinsus olseni</name>
    <name type="common">Perkinsus atlanticus</name>
    <dbReference type="NCBI Taxonomy" id="32597"/>
    <lineage>
        <taxon>Eukaryota</taxon>
        <taxon>Sar</taxon>
        <taxon>Alveolata</taxon>
        <taxon>Perkinsozoa</taxon>
        <taxon>Perkinsea</taxon>
        <taxon>Perkinsida</taxon>
        <taxon>Perkinsidae</taxon>
        <taxon>Perkinsus</taxon>
    </lineage>
</organism>
<keyword evidence="3" id="KW-0687">Ribonucleoprotein</keyword>
<comment type="similarity">
    <text evidence="1">Belongs to the universal ribosomal protein uS8 family.</text>
</comment>
<dbReference type="GO" id="GO:1990904">
    <property type="term" value="C:ribonucleoprotein complex"/>
    <property type="evidence" value="ECO:0007669"/>
    <property type="project" value="UniProtKB-KW"/>
</dbReference>
<dbReference type="GO" id="GO:0006412">
    <property type="term" value="P:translation"/>
    <property type="evidence" value="ECO:0007669"/>
    <property type="project" value="InterPro"/>
</dbReference>
<protein>
    <recommendedName>
        <fullName evidence="5">Ubiquitin-like domain-containing protein</fullName>
    </recommendedName>
</protein>
<dbReference type="InterPro" id="IPR000626">
    <property type="entry name" value="Ubiquitin-like_dom"/>
</dbReference>
<feature type="compositionally biased region" description="Low complexity" evidence="4">
    <location>
        <begin position="199"/>
        <end position="218"/>
    </location>
</feature>
<evidence type="ECO:0000256" key="2">
    <source>
        <dbReference type="ARBA" id="ARBA00022980"/>
    </source>
</evidence>
<evidence type="ECO:0000313" key="6">
    <source>
        <dbReference type="EMBL" id="KAF4703235.1"/>
    </source>
</evidence>
<dbReference type="OMA" id="IRFMPAD"/>
<feature type="region of interest" description="Disordered" evidence="4">
    <location>
        <begin position="290"/>
        <end position="380"/>
    </location>
</feature>
<keyword evidence="7" id="KW-1185">Reference proteome</keyword>
<feature type="region of interest" description="Disordered" evidence="4">
    <location>
        <begin position="623"/>
        <end position="757"/>
    </location>
</feature>
<dbReference type="SUPFAM" id="SSF56047">
    <property type="entry name" value="Ribosomal protein S8"/>
    <property type="match status" value="1"/>
</dbReference>
<dbReference type="Proteomes" id="UP000553632">
    <property type="component" value="Unassembled WGS sequence"/>
</dbReference>
<dbReference type="InterPro" id="IPR000630">
    <property type="entry name" value="Ribosomal_uS8"/>
</dbReference>
<feature type="compositionally biased region" description="Polar residues" evidence="4">
    <location>
        <begin position="827"/>
        <end position="839"/>
    </location>
</feature>
<feature type="compositionally biased region" description="Low complexity" evidence="4">
    <location>
        <begin position="649"/>
        <end position="673"/>
    </location>
</feature>
<dbReference type="PROSITE" id="PS50053">
    <property type="entry name" value="UBIQUITIN_2"/>
    <property type="match status" value="1"/>
</dbReference>
<evidence type="ECO:0000256" key="1">
    <source>
        <dbReference type="ARBA" id="ARBA00006471"/>
    </source>
</evidence>
<feature type="compositionally biased region" description="Polar residues" evidence="4">
    <location>
        <begin position="323"/>
        <end position="336"/>
    </location>
</feature>
<dbReference type="EMBL" id="JABANO010035597">
    <property type="protein sequence ID" value="KAF4703235.1"/>
    <property type="molecule type" value="Genomic_DNA"/>
</dbReference>
<feature type="compositionally biased region" description="Low complexity" evidence="4">
    <location>
        <begin position="341"/>
        <end position="362"/>
    </location>
</feature>
<accession>A0A7J6Q439</accession>